<organism evidence="8 9">
    <name type="scientific">Canavalia gladiata</name>
    <name type="common">Sword bean</name>
    <name type="synonym">Dolichos gladiatus</name>
    <dbReference type="NCBI Taxonomy" id="3824"/>
    <lineage>
        <taxon>Eukaryota</taxon>
        <taxon>Viridiplantae</taxon>
        <taxon>Streptophyta</taxon>
        <taxon>Embryophyta</taxon>
        <taxon>Tracheophyta</taxon>
        <taxon>Spermatophyta</taxon>
        <taxon>Magnoliopsida</taxon>
        <taxon>eudicotyledons</taxon>
        <taxon>Gunneridae</taxon>
        <taxon>Pentapetalae</taxon>
        <taxon>rosids</taxon>
        <taxon>fabids</taxon>
        <taxon>Fabales</taxon>
        <taxon>Fabaceae</taxon>
        <taxon>Papilionoideae</taxon>
        <taxon>50 kb inversion clade</taxon>
        <taxon>NPAAA clade</taxon>
        <taxon>indigoferoid/millettioid clade</taxon>
        <taxon>Phaseoleae</taxon>
        <taxon>Canavalia</taxon>
    </lineage>
</organism>
<dbReference type="GO" id="GO:0016887">
    <property type="term" value="F:ATP hydrolysis activity"/>
    <property type="evidence" value="ECO:0007669"/>
    <property type="project" value="InterPro"/>
</dbReference>
<dbReference type="InterPro" id="IPR003960">
    <property type="entry name" value="ATPase_AAA_CS"/>
</dbReference>
<keyword evidence="9" id="KW-1185">Reference proteome</keyword>
<evidence type="ECO:0000256" key="6">
    <source>
        <dbReference type="SAM" id="MobiDB-lite"/>
    </source>
</evidence>
<dbReference type="AlphaFoldDB" id="A0AAN9M2V0"/>
<dbReference type="InterPro" id="IPR055278">
    <property type="entry name" value="CDC48c"/>
</dbReference>
<comment type="similarity">
    <text evidence="2">Belongs to the AAA ATPase family.</text>
</comment>
<dbReference type="Pfam" id="PF00004">
    <property type="entry name" value="AAA"/>
    <property type="match status" value="2"/>
</dbReference>
<proteinExistence type="inferred from homology"/>
<dbReference type="GO" id="GO:0005737">
    <property type="term" value="C:cytoplasm"/>
    <property type="evidence" value="ECO:0007669"/>
    <property type="project" value="UniProtKB-SubCell"/>
</dbReference>
<keyword evidence="3" id="KW-0963">Cytoplasm</keyword>
<dbReference type="Gene3D" id="1.10.8.60">
    <property type="match status" value="2"/>
</dbReference>
<comment type="caution">
    <text evidence="8">The sequence shown here is derived from an EMBL/GenBank/DDBJ whole genome shotgun (WGS) entry which is preliminary data.</text>
</comment>
<dbReference type="EMBL" id="JAYMYQ010000003">
    <property type="protein sequence ID" value="KAK7345129.1"/>
    <property type="molecule type" value="Genomic_DNA"/>
</dbReference>
<keyword evidence="4" id="KW-0547">Nucleotide-binding</keyword>
<keyword evidence="5" id="KW-0067">ATP-binding</keyword>
<feature type="region of interest" description="Disordered" evidence="6">
    <location>
        <begin position="54"/>
        <end position="85"/>
    </location>
</feature>
<evidence type="ECO:0000256" key="1">
    <source>
        <dbReference type="ARBA" id="ARBA00004496"/>
    </source>
</evidence>
<dbReference type="SMART" id="SM00382">
    <property type="entry name" value="AAA"/>
    <property type="match status" value="2"/>
</dbReference>
<feature type="domain" description="AAA+ ATPase" evidence="7">
    <location>
        <begin position="177"/>
        <end position="315"/>
    </location>
</feature>
<protein>
    <recommendedName>
        <fullName evidence="7">AAA+ ATPase domain-containing protein</fullName>
    </recommendedName>
</protein>
<dbReference type="SUPFAM" id="SSF52540">
    <property type="entry name" value="P-loop containing nucleoside triphosphate hydrolases"/>
    <property type="match status" value="2"/>
</dbReference>
<dbReference type="Gene3D" id="3.40.50.300">
    <property type="entry name" value="P-loop containing nucleotide triphosphate hydrolases"/>
    <property type="match status" value="2"/>
</dbReference>
<evidence type="ECO:0000313" key="8">
    <source>
        <dbReference type="EMBL" id="KAK7345129.1"/>
    </source>
</evidence>
<evidence type="ECO:0000256" key="5">
    <source>
        <dbReference type="ARBA" id="ARBA00022840"/>
    </source>
</evidence>
<feature type="region of interest" description="Disordered" evidence="6">
    <location>
        <begin position="703"/>
        <end position="765"/>
    </location>
</feature>
<sequence>MGKRKGLQDILRSRVELCKSTYPTVDEIITHLRSTYPDYQRTKHQTLMRLVEETLHQSEEDENLSGKRRRKIDEGEEERFTSSCDEREDFGTVPTVETSSDLMKTMLRESYMEKNVELERVKATTNNMNEDEGSVGEVKRFRDLGGMKEILEELKREVLLPLHHPHVLKELGVRKQIISGILLHGPPGCGKTTLAHAIANETALPFYPISAPELVSPVSGESEGNIRDLFSKAYRTAPSIIFIDEIDAIASKVENSQRGMEKRVLKQLLTCMCQPVGTRSGNVLVIASTNSPDALDPALRRPGRFDREIFIGIPDESAREDILSAGFRSHKLHGPIDLRKIARSTGGFVAADLDHLIYQAAIVAMNRIPIQRNLMRECLHGDWEREPWSQKEVNEVAITMSDIEEAIKMVQPSTRREGFSSIPHVKWEELGGMDLIRQEFEDHIVGRIQDPEDYEGFGLNLETGFLLYGPPGCGKTTIAKAVANAAGANFIHVKGPELLNKYVGESERDVRMLFRRARTSAPCIIFFDEVEALTTKRGKEGGWVTERLLNQLLIELDGAEQSKGVFVIGATNRPEMIDPAILRPGRLGKLLYVPLPSPEERVLILKTIARKMPIDAGVDLNAIGRMEACENMSGADLHELMKEALLAFHKEKRASTDTNCDTLTIKKHHLDKALSKVFPSVSDSQRLYYQHLSERFSPCFRRSAMERNGKGKEERRYMEKSGKDGGRRKNSMGHSKSSSGHRRQENCKEDKHEILAPTFAHDPLR</sequence>
<accession>A0AAN9M2V0</accession>
<feature type="domain" description="AAA+ ATPase" evidence="7">
    <location>
        <begin position="461"/>
        <end position="597"/>
    </location>
</feature>
<gene>
    <name evidence="8" type="ORF">VNO77_15592</name>
</gene>
<dbReference type="Proteomes" id="UP001367508">
    <property type="component" value="Unassembled WGS sequence"/>
</dbReference>
<dbReference type="PANTHER" id="PTHR48470:SF1">
    <property type="entry name" value="CELL DIVISION CONTROL PROTEIN 48 C ISOFORM 1"/>
    <property type="match status" value="1"/>
</dbReference>
<evidence type="ECO:0000256" key="4">
    <source>
        <dbReference type="ARBA" id="ARBA00022741"/>
    </source>
</evidence>
<evidence type="ECO:0000313" key="9">
    <source>
        <dbReference type="Proteomes" id="UP001367508"/>
    </source>
</evidence>
<feature type="compositionally biased region" description="Basic and acidic residues" evidence="6">
    <location>
        <begin position="703"/>
        <end position="727"/>
    </location>
</feature>
<dbReference type="InterPro" id="IPR003593">
    <property type="entry name" value="AAA+_ATPase"/>
</dbReference>
<evidence type="ECO:0000256" key="2">
    <source>
        <dbReference type="ARBA" id="ARBA00006914"/>
    </source>
</evidence>
<name>A0AAN9M2V0_CANGL</name>
<feature type="compositionally biased region" description="Basic and acidic residues" evidence="6">
    <location>
        <begin position="742"/>
        <end position="754"/>
    </location>
</feature>
<dbReference type="InterPro" id="IPR003959">
    <property type="entry name" value="ATPase_AAA_core"/>
</dbReference>
<comment type="subcellular location">
    <subcellularLocation>
        <location evidence="1">Cytoplasm</location>
    </subcellularLocation>
</comment>
<dbReference type="PANTHER" id="PTHR48470">
    <property type="entry name" value="CELL DIVISION CONTROL PROTEIN 48 C ISOFORM 1"/>
    <property type="match status" value="1"/>
</dbReference>
<dbReference type="PROSITE" id="PS00674">
    <property type="entry name" value="AAA"/>
    <property type="match status" value="1"/>
</dbReference>
<dbReference type="InterPro" id="IPR027417">
    <property type="entry name" value="P-loop_NTPase"/>
</dbReference>
<evidence type="ECO:0000256" key="3">
    <source>
        <dbReference type="ARBA" id="ARBA00022490"/>
    </source>
</evidence>
<evidence type="ECO:0000259" key="7">
    <source>
        <dbReference type="SMART" id="SM00382"/>
    </source>
</evidence>
<dbReference type="GO" id="GO:0005524">
    <property type="term" value="F:ATP binding"/>
    <property type="evidence" value="ECO:0007669"/>
    <property type="project" value="UniProtKB-KW"/>
</dbReference>
<dbReference type="FunFam" id="3.40.50.300:FF:000567">
    <property type="entry name" value="ATPase, AAA family protein"/>
    <property type="match status" value="1"/>
</dbReference>
<reference evidence="8 9" key="1">
    <citation type="submission" date="2024-01" db="EMBL/GenBank/DDBJ databases">
        <title>The genomes of 5 underutilized Papilionoideae crops provide insights into root nodulation and disease resistanc.</title>
        <authorList>
            <person name="Jiang F."/>
        </authorList>
    </citation>
    <scope>NUCLEOTIDE SEQUENCE [LARGE SCALE GENOMIC DNA]</scope>
    <source>
        <strain evidence="8">LVBAO_FW01</strain>
        <tissue evidence="8">Leaves</tissue>
    </source>
</reference>
<dbReference type="FunFam" id="3.40.50.300:FF:000365">
    <property type="entry name" value="Ribosome biogenesis ATPase RIX7"/>
    <property type="match status" value="1"/>
</dbReference>